<dbReference type="InterPro" id="IPR036490">
    <property type="entry name" value="ThsB_TIR-like_sf"/>
</dbReference>
<dbReference type="Gene3D" id="3.40.50.9200">
    <property type="entry name" value="Hypothetical protein MTH538"/>
    <property type="match status" value="1"/>
</dbReference>
<reference evidence="1" key="1">
    <citation type="submission" date="2022-09" db="EMBL/GenBank/DDBJ databases">
        <title>Actin cytoskeleton and complex cell architecture in an #Asgard archaeon.</title>
        <authorList>
            <person name="Ponce Toledo R.I."/>
            <person name="Schleper C."/>
            <person name="Rodrigues Oliveira T."/>
            <person name="Wollweber F."/>
            <person name="Xu J."/>
            <person name="Rittmann S."/>
            <person name="Klingl A."/>
            <person name="Pilhofer M."/>
        </authorList>
    </citation>
    <scope>NUCLEOTIDE SEQUENCE</scope>
    <source>
        <strain evidence="1">B-35</strain>
    </source>
</reference>
<accession>A0ABY6HLA2</accession>
<keyword evidence="2" id="KW-1185">Reference proteome</keyword>
<evidence type="ECO:0000313" key="1">
    <source>
        <dbReference type="EMBL" id="UYP44293.1"/>
    </source>
</evidence>
<organism evidence="1 2">
    <name type="scientific">Candidatus Lokiarchaeum ossiferum</name>
    <dbReference type="NCBI Taxonomy" id="2951803"/>
    <lineage>
        <taxon>Archaea</taxon>
        <taxon>Promethearchaeati</taxon>
        <taxon>Promethearchaeota</taxon>
        <taxon>Promethearchaeia</taxon>
        <taxon>Promethearchaeales</taxon>
        <taxon>Promethearchaeaceae</taxon>
        <taxon>Candidatus Lokiarchaeum</taxon>
    </lineage>
</organism>
<dbReference type="Proteomes" id="UP001208689">
    <property type="component" value="Chromosome"/>
</dbReference>
<dbReference type="SUPFAM" id="SSF52206">
    <property type="entry name" value="Hypothetical protein MTH538"/>
    <property type="match status" value="1"/>
</dbReference>
<gene>
    <name evidence="1" type="ORF">NEF87_000578</name>
</gene>
<dbReference type="EMBL" id="CP104013">
    <property type="protein sequence ID" value="UYP44293.1"/>
    <property type="molecule type" value="Genomic_DNA"/>
</dbReference>
<evidence type="ECO:0000313" key="2">
    <source>
        <dbReference type="Proteomes" id="UP001208689"/>
    </source>
</evidence>
<protein>
    <recommendedName>
        <fullName evidence="3">Thoeris protein ThsB TIR-like domain-containing protein</fullName>
    </recommendedName>
</protein>
<proteinExistence type="predicted"/>
<name>A0ABY6HLA2_9ARCH</name>
<evidence type="ECO:0008006" key="3">
    <source>
        <dbReference type="Google" id="ProtNLM"/>
    </source>
</evidence>
<sequence length="76" mass="8721">MKSCQIVIYLVGNASFRSKWQDAEMKLALRQNLPIFLIRIPKTTGPVPQPVNHLHAINWEPKLIISKIKEKTNSLN</sequence>